<evidence type="ECO:0000313" key="4">
    <source>
        <dbReference type="Proteomes" id="UP000585609"/>
    </source>
</evidence>
<gene>
    <name evidence="3" type="ORF">HKBW3S09_00479</name>
</gene>
<feature type="domain" description="Transposase IS204/IS1001/IS1096/IS1165 DDE" evidence="1">
    <location>
        <begin position="175"/>
        <end position="412"/>
    </location>
</feature>
<organism evidence="3 4">
    <name type="scientific">Candidatus Hakubella thermalkaliphila</name>
    <dbReference type="NCBI Taxonomy" id="2754717"/>
    <lineage>
        <taxon>Bacteria</taxon>
        <taxon>Bacillati</taxon>
        <taxon>Actinomycetota</taxon>
        <taxon>Actinomycetota incertae sedis</taxon>
        <taxon>Candidatus Hakubellales</taxon>
        <taxon>Candidatus Hakubellaceae</taxon>
        <taxon>Candidatus Hakubella</taxon>
    </lineage>
</organism>
<dbReference type="AlphaFoldDB" id="A0A6V8NRR1"/>
<dbReference type="EMBL" id="BLRW01000042">
    <property type="protein sequence ID" value="GFP23012.1"/>
    <property type="molecule type" value="Genomic_DNA"/>
</dbReference>
<dbReference type="Proteomes" id="UP000585609">
    <property type="component" value="Unassembled WGS sequence"/>
</dbReference>
<dbReference type="InterPro" id="IPR047951">
    <property type="entry name" value="Transpos_ISL3"/>
</dbReference>
<evidence type="ECO:0008006" key="5">
    <source>
        <dbReference type="Google" id="ProtNLM"/>
    </source>
</evidence>
<dbReference type="NCBIfam" id="NF033550">
    <property type="entry name" value="transpos_ISL3"/>
    <property type="match status" value="1"/>
</dbReference>
<reference evidence="3 4" key="1">
    <citation type="journal article" date="2020" name="Front. Microbiol.">
        <title>Single-cell genomics of novel Actinobacteria with the Wood-Ljungdahl pathway discovered in a serpentinizing system.</title>
        <authorList>
            <person name="Merino N."/>
            <person name="Kawai M."/>
            <person name="Boyd E.S."/>
            <person name="Colman D.R."/>
            <person name="McGlynn S.E."/>
            <person name="Nealson K.H."/>
            <person name="Kurokawa K."/>
            <person name="Hongoh Y."/>
        </authorList>
    </citation>
    <scope>NUCLEOTIDE SEQUENCE [LARGE SCALE GENOMIC DNA]</scope>
    <source>
        <strain evidence="3 4">S09_30</strain>
    </source>
</reference>
<dbReference type="InterPro" id="IPR002560">
    <property type="entry name" value="Transposase_DDE"/>
</dbReference>
<dbReference type="Pfam" id="PF13542">
    <property type="entry name" value="HTH_Tnp_ISL3"/>
    <property type="match status" value="1"/>
</dbReference>
<sequence length="426" mass="49720">AHAPRRTTSHENWVIFKGVIRMSAAIPKGILGYAPYKLKQISYSKESIEVNVELERDSRHNHLCSVCNQKASPERRKERTVKDLLFHGWKTFTKVEYYEVRCKQCGIRVEHIPFIRPCARATKRLEEAVAWLCQHLPLTVVALYFSLNWKTVKNIDKAYLEHRFEAPGLDNITVIGIDEVSYRKGHKYLTCVFDLNDPHLIWVGLGKNKETLSKFFEQLGKERGKRIKAVAIDMSKAYIEGVKEPCPHALIVHDKFHLVQDFNKVMDRIRIDEFKKADEEYKGFFKRTKWLLVMNPLRLKEDGKMRLSQLLNINMPLNTAYTLGEQLKQRWECVTVAQFNKALDNWCEMAYESNLKHLMDFADMLKVHRSGLWSYCLYPINTAILEANNRKVGLIRRKACGFHDLKYFILKIFQADNPLPLPLPVP</sequence>
<accession>A0A6V8NRR1</accession>
<evidence type="ECO:0000259" key="2">
    <source>
        <dbReference type="Pfam" id="PF13542"/>
    </source>
</evidence>
<name>A0A6V8NRR1_9ACTN</name>
<feature type="non-terminal residue" evidence="3">
    <location>
        <position position="1"/>
    </location>
</feature>
<proteinExistence type="predicted"/>
<dbReference type="Pfam" id="PF01610">
    <property type="entry name" value="DDE_Tnp_ISL3"/>
    <property type="match status" value="1"/>
</dbReference>
<feature type="domain" description="Transposase IS204/IS1001/IS1096/IS1165 helix-turn-helix" evidence="2">
    <location>
        <begin position="110"/>
        <end position="159"/>
    </location>
</feature>
<dbReference type="PANTHER" id="PTHR33498:SF1">
    <property type="entry name" value="TRANSPOSASE FOR INSERTION SEQUENCE ELEMENT IS1557"/>
    <property type="match status" value="1"/>
</dbReference>
<comment type="caution">
    <text evidence="3">The sequence shown here is derived from an EMBL/GenBank/DDBJ whole genome shotgun (WGS) entry which is preliminary data.</text>
</comment>
<dbReference type="PANTHER" id="PTHR33498">
    <property type="entry name" value="TRANSPOSASE FOR INSERTION SEQUENCE ELEMENT IS1557"/>
    <property type="match status" value="1"/>
</dbReference>
<dbReference type="InterPro" id="IPR032877">
    <property type="entry name" value="Transposase_HTH"/>
</dbReference>
<evidence type="ECO:0000259" key="1">
    <source>
        <dbReference type="Pfam" id="PF01610"/>
    </source>
</evidence>
<evidence type="ECO:0000313" key="3">
    <source>
        <dbReference type="EMBL" id="GFP23012.1"/>
    </source>
</evidence>
<protein>
    <recommendedName>
        <fullName evidence="5">Transposase</fullName>
    </recommendedName>
</protein>